<gene>
    <name evidence="2" type="ORF">M0638_21585</name>
</gene>
<proteinExistence type="predicted"/>
<sequence length="230" mass="24357">MSDTESVPFPPGGSATDPAERAIAAFWEVVARHGWQGATMGRIARAAALDLGALRGIAPTAWHLLRLHAARVDQAVLAGTVPGQGGSPRDRVFDVLMRRFDALLPYRAGVLRFMDDLPRDPLAGLAVTPLLLCSMGWMLEAAELDPRGPAGALRTKGLLGIWLAGLRAWRADDSVDLGTTMAALDRAIERAEKVARTLRLGPGDRSVTAEGDGPSFGETPDDAPPLPAGR</sequence>
<evidence type="ECO:0000313" key="2">
    <source>
        <dbReference type="EMBL" id="MCK8786969.1"/>
    </source>
</evidence>
<name>A0A9X1YAP5_9PROT</name>
<dbReference type="RefSeq" id="WP_248669021.1">
    <property type="nucleotide sequence ID" value="NZ_JALPRX010000102.1"/>
</dbReference>
<dbReference type="InterPro" id="IPR009057">
    <property type="entry name" value="Homeodomain-like_sf"/>
</dbReference>
<dbReference type="Gene3D" id="1.10.357.10">
    <property type="entry name" value="Tetracycline Repressor, domain 2"/>
    <property type="match status" value="1"/>
</dbReference>
<feature type="region of interest" description="Disordered" evidence="1">
    <location>
        <begin position="199"/>
        <end position="230"/>
    </location>
</feature>
<reference evidence="2" key="1">
    <citation type="submission" date="2022-04" db="EMBL/GenBank/DDBJ databases">
        <title>Roseomonas acroporae sp. nov., isolated from coral Acropora digitifera.</title>
        <authorList>
            <person name="Sun H."/>
        </authorList>
    </citation>
    <scope>NUCLEOTIDE SEQUENCE</scope>
    <source>
        <strain evidence="2">NAR14</strain>
    </source>
</reference>
<dbReference type="Proteomes" id="UP001139516">
    <property type="component" value="Unassembled WGS sequence"/>
</dbReference>
<organism evidence="2 3">
    <name type="scientific">Roseomonas acroporae</name>
    <dbReference type="NCBI Taxonomy" id="2937791"/>
    <lineage>
        <taxon>Bacteria</taxon>
        <taxon>Pseudomonadati</taxon>
        <taxon>Pseudomonadota</taxon>
        <taxon>Alphaproteobacteria</taxon>
        <taxon>Acetobacterales</taxon>
        <taxon>Roseomonadaceae</taxon>
        <taxon>Roseomonas</taxon>
    </lineage>
</organism>
<accession>A0A9X1YAP5</accession>
<protein>
    <submittedName>
        <fullName evidence="2">TetR family transcriptional regulator</fullName>
    </submittedName>
</protein>
<evidence type="ECO:0000256" key="1">
    <source>
        <dbReference type="SAM" id="MobiDB-lite"/>
    </source>
</evidence>
<dbReference type="SUPFAM" id="SSF46689">
    <property type="entry name" value="Homeodomain-like"/>
    <property type="match status" value="1"/>
</dbReference>
<comment type="caution">
    <text evidence="2">The sequence shown here is derived from an EMBL/GenBank/DDBJ whole genome shotgun (WGS) entry which is preliminary data.</text>
</comment>
<keyword evidence="3" id="KW-1185">Reference proteome</keyword>
<dbReference type="EMBL" id="JALPRX010000102">
    <property type="protein sequence ID" value="MCK8786969.1"/>
    <property type="molecule type" value="Genomic_DNA"/>
</dbReference>
<dbReference type="AlphaFoldDB" id="A0A9X1YAP5"/>
<evidence type="ECO:0000313" key="3">
    <source>
        <dbReference type="Proteomes" id="UP001139516"/>
    </source>
</evidence>